<dbReference type="Pfam" id="PF00005">
    <property type="entry name" value="ABC_tran"/>
    <property type="match status" value="2"/>
</dbReference>
<dbReference type="PANTHER" id="PTHR42855">
    <property type="entry name" value="ABC TRANSPORTER ATP-BINDING SUBUNIT"/>
    <property type="match status" value="1"/>
</dbReference>
<dbReference type="EMBL" id="FQZR01000008">
    <property type="protein sequence ID" value="SHJ63349.1"/>
    <property type="molecule type" value="Genomic_DNA"/>
</dbReference>
<dbReference type="Proteomes" id="UP001568358">
    <property type="component" value="Unassembled WGS sequence"/>
</dbReference>
<evidence type="ECO:0000313" key="15">
    <source>
        <dbReference type="EMBL" id="SHJ63349.1"/>
    </source>
</evidence>
<dbReference type="GO" id="GO:0043022">
    <property type="term" value="F:ribosome binding"/>
    <property type="evidence" value="ECO:0007669"/>
    <property type="project" value="UniProtKB-UniRule"/>
</dbReference>
<reference evidence="14 17" key="2">
    <citation type="submission" date="2024-07" db="EMBL/GenBank/DDBJ databases">
        <title>Active virus-host system and metabolic interactions in a Lokiarchaeon culture.</title>
        <authorList>
            <person name="Ponce Toledo R.I."/>
            <person name="Rodrigues Oliveira T."/>
            <person name="Schleper C."/>
        </authorList>
    </citation>
    <scope>NUCLEOTIDE SEQUENCE [LARGE SCALE GENOMIC DNA]</scope>
    <source>
        <strain evidence="14 17">B35</strain>
    </source>
</reference>
<protein>
    <recommendedName>
        <fullName evidence="11">ATP-binding protein Uup</fullName>
        <ecNumber evidence="11">3.6.1.-</ecNumber>
    </recommendedName>
</protein>
<feature type="region of interest" description="Disordered" evidence="12">
    <location>
        <begin position="543"/>
        <end position="568"/>
    </location>
</feature>
<dbReference type="Gene3D" id="3.40.50.300">
    <property type="entry name" value="P-loop containing nucleotide triphosphate hydrolases"/>
    <property type="match status" value="2"/>
</dbReference>
<comment type="caution">
    <text evidence="15">The sequence shown here is derived from an EMBL/GenBank/DDBJ whole genome shotgun (WGS) entry which is preliminary data.</text>
</comment>
<feature type="compositionally biased region" description="Basic and acidic residues" evidence="12">
    <location>
        <begin position="543"/>
        <end position="561"/>
    </location>
</feature>
<gene>
    <name evidence="11" type="primary">uup</name>
    <name evidence="14" type="ORF">AB2Z07_15785</name>
    <name evidence="15" type="ORF">SAMN05660830_02897</name>
</gene>
<evidence type="ECO:0000256" key="1">
    <source>
        <dbReference type="ARBA" id="ARBA00022490"/>
    </source>
</evidence>
<dbReference type="PROSITE" id="PS50893">
    <property type="entry name" value="ABC_TRANSPORTER_2"/>
    <property type="match status" value="2"/>
</dbReference>
<dbReference type="InterPro" id="IPR051309">
    <property type="entry name" value="ABCF_ATPase"/>
</dbReference>
<keyword evidence="1 11" id="KW-0963">Cytoplasm</keyword>
<feature type="domain" description="ABC transporter" evidence="13">
    <location>
        <begin position="321"/>
        <end position="541"/>
    </location>
</feature>
<dbReference type="CDD" id="cd03221">
    <property type="entry name" value="ABCF_EF-3"/>
    <property type="match status" value="2"/>
</dbReference>
<dbReference type="SMART" id="SM00382">
    <property type="entry name" value="AAA"/>
    <property type="match status" value="2"/>
</dbReference>
<evidence type="ECO:0000313" key="14">
    <source>
        <dbReference type="EMBL" id="MEZ6854965.1"/>
    </source>
</evidence>
<feature type="binding site" evidence="11">
    <location>
        <begin position="355"/>
        <end position="362"/>
    </location>
    <ligand>
        <name>ATP</name>
        <dbReference type="ChEBI" id="CHEBI:30616"/>
        <label>2</label>
    </ligand>
</feature>
<dbReference type="FunFam" id="3.40.50.300:FF:000309">
    <property type="entry name" value="ABC transporter ATP-binding protein"/>
    <property type="match status" value="1"/>
</dbReference>
<keyword evidence="2 11" id="KW-0677">Repeat</keyword>
<dbReference type="PROSITE" id="PS00211">
    <property type="entry name" value="ABC_TRANSPORTER_1"/>
    <property type="match status" value="1"/>
</dbReference>
<dbReference type="InterPro" id="IPR032781">
    <property type="entry name" value="ABC_tran_Xtn"/>
</dbReference>
<evidence type="ECO:0000256" key="6">
    <source>
        <dbReference type="ARBA" id="ARBA00022840"/>
    </source>
</evidence>
<keyword evidence="8 11" id="KW-0234">DNA repair</keyword>
<comment type="subcellular location">
    <subcellularLocation>
        <location evidence="11">Cytoplasm</location>
    </subcellularLocation>
    <text evidence="11">Associates with ribosomes.</text>
</comment>
<reference evidence="15 16" key="1">
    <citation type="submission" date="2016-11" db="EMBL/GenBank/DDBJ databases">
        <authorList>
            <person name="Varghese N."/>
            <person name="Submissions S."/>
        </authorList>
    </citation>
    <scope>NUCLEOTIDE SEQUENCE [LARGE SCALE GENOMIC DNA]</scope>
    <source>
        <strain evidence="15 16">DSM 17919</strain>
    </source>
</reference>
<feature type="domain" description="ABC transporter" evidence="13">
    <location>
        <begin position="4"/>
        <end position="254"/>
    </location>
</feature>
<dbReference type="RefSeq" id="WP_019999497.1">
    <property type="nucleotide sequence ID" value="NZ_CP192217.1"/>
</dbReference>
<evidence type="ECO:0000313" key="17">
    <source>
        <dbReference type="Proteomes" id="UP001568358"/>
    </source>
</evidence>
<keyword evidence="5 11" id="KW-0378">Hydrolase</keyword>
<dbReference type="GO" id="GO:0003677">
    <property type="term" value="F:DNA binding"/>
    <property type="evidence" value="ECO:0007669"/>
    <property type="project" value="UniProtKB-UniRule"/>
</dbReference>
<dbReference type="GO" id="GO:0005737">
    <property type="term" value="C:cytoplasm"/>
    <property type="evidence" value="ECO:0007669"/>
    <property type="project" value="UniProtKB-SubCell"/>
</dbReference>
<evidence type="ECO:0000256" key="3">
    <source>
        <dbReference type="ARBA" id="ARBA00022741"/>
    </source>
</evidence>
<comment type="catalytic activity">
    <reaction evidence="9 11">
        <text>ATP + H2O = ADP + phosphate + H(+)</text>
        <dbReference type="Rhea" id="RHEA:13065"/>
        <dbReference type="ChEBI" id="CHEBI:15377"/>
        <dbReference type="ChEBI" id="CHEBI:15378"/>
        <dbReference type="ChEBI" id="CHEBI:30616"/>
        <dbReference type="ChEBI" id="CHEBI:43474"/>
        <dbReference type="ChEBI" id="CHEBI:456216"/>
    </reaction>
</comment>
<dbReference type="GO" id="GO:0005524">
    <property type="term" value="F:ATP binding"/>
    <property type="evidence" value="ECO:0007669"/>
    <property type="project" value="UniProtKB-UniRule"/>
</dbReference>
<dbReference type="InterPro" id="IPR032524">
    <property type="entry name" value="ABC_tran_C"/>
</dbReference>
<sequence length="648" mass="72458">MALLSIQNVSLTLSGPELLSGVSLQIEEGQRVCLLGRNGAGKSTFMKLMFGDIKPDGGVVARQQGLKVAMLSQEVPEDITGNVYSVVASGLGELGEALAAYHDASVLLDSGDDADAALAAMSKAQHVLDEKGGWELHQKIQTVINHLKLDADAEFSSLSGGVKRRTMLARALASEPDLLLLDEPTNHLDVESITWLEEFLLRYVKSLVLITHDRMFLRKVANRIVELDRGHLADWSCDYDTFLVRKEEVLHAEDEEWRRMDQKLKEEEVWIRKGIKARRTRNMGRVRALQDLRKERAKRRDRSGNVGLAVQVADRSGKVVVKAEHVTYAYPDATKPVINNFSTIISRGDKVALIGPNGIGKTTLLRLLLGELTPQAGTIQDGTKLEVAYFDQLRNILDENKSVRDNVANGNDTVEIGGVRKHVVGYLKDFLFDPERMNMTVNTLSGGERNRLLLAKLFTQPCNVLVLDEPTNDLDVETLELLEAQLVEFAGTVLIVSHDRAFVNNVVTSTLAFEGDGVINEYVGGYDDWQRQRQDREVEKAASRKAVQEKSESKKESDKPKKLSYNEQRELDMLRKELEEIPAKLESMEEEQGALETKLADPQLYADSPEEFEKTTARLEALAEEQEAVMMRWEEVEARAAELSPLEK</sequence>
<keyword evidence="17" id="KW-1185">Reference proteome</keyword>
<keyword evidence="7 11" id="KW-0238">DNA-binding</keyword>
<dbReference type="InterPro" id="IPR037118">
    <property type="entry name" value="Val-tRNA_synth_C_sf"/>
</dbReference>
<dbReference type="InterPro" id="IPR017871">
    <property type="entry name" value="ABC_transporter-like_CS"/>
</dbReference>
<dbReference type="EMBL" id="JBFSOO010000017">
    <property type="protein sequence ID" value="MEZ6854965.1"/>
    <property type="molecule type" value="Genomic_DNA"/>
</dbReference>
<accession>A0A8G2FC74</accession>
<evidence type="ECO:0000256" key="12">
    <source>
        <dbReference type="SAM" id="MobiDB-lite"/>
    </source>
</evidence>
<evidence type="ECO:0000256" key="9">
    <source>
        <dbReference type="ARBA" id="ARBA00049360"/>
    </source>
</evidence>
<dbReference type="GO" id="GO:0016887">
    <property type="term" value="F:ATP hydrolysis activity"/>
    <property type="evidence" value="ECO:0007669"/>
    <property type="project" value="UniProtKB-UniRule"/>
</dbReference>
<organism evidence="15 16">
    <name type="scientific">Halodesulfovibrio aestuarii</name>
    <dbReference type="NCBI Taxonomy" id="126333"/>
    <lineage>
        <taxon>Bacteria</taxon>
        <taxon>Pseudomonadati</taxon>
        <taxon>Thermodesulfobacteriota</taxon>
        <taxon>Desulfovibrionia</taxon>
        <taxon>Desulfovibrionales</taxon>
        <taxon>Desulfovibrionaceae</taxon>
        <taxon>Halodesulfovibrio</taxon>
    </lineage>
</organism>
<dbReference type="Gene3D" id="1.10.287.380">
    <property type="entry name" value="Valyl-tRNA synthetase, C-terminal domain"/>
    <property type="match status" value="1"/>
</dbReference>
<dbReference type="PANTHER" id="PTHR42855:SF1">
    <property type="entry name" value="ABC TRANSPORTER DOMAIN-CONTAINING PROTEIN"/>
    <property type="match status" value="1"/>
</dbReference>
<dbReference type="Proteomes" id="UP000184001">
    <property type="component" value="Unassembled WGS sequence"/>
</dbReference>
<dbReference type="InterPro" id="IPR003593">
    <property type="entry name" value="AAA+_ATPase"/>
</dbReference>
<proteinExistence type="inferred from homology"/>
<dbReference type="InterPro" id="IPR043686">
    <property type="entry name" value="Uup"/>
</dbReference>
<comment type="function">
    <text evidence="11">Probably plays a role in ribosome assembly or function. May be involved in resolution of branched DNA intermediates that result from template switching in postreplication gaps. Binds DNA and has ATPase activity.</text>
</comment>
<keyword evidence="4 11" id="KW-0227">DNA damage</keyword>
<evidence type="ECO:0000256" key="4">
    <source>
        <dbReference type="ARBA" id="ARBA00022763"/>
    </source>
</evidence>
<comment type="similarity">
    <text evidence="10 11">Belongs to the ABC transporter superfamily. ABCF family. Uup subfamily.</text>
</comment>
<name>A0A8G2FC74_9BACT</name>
<evidence type="ECO:0000256" key="2">
    <source>
        <dbReference type="ARBA" id="ARBA00022737"/>
    </source>
</evidence>
<dbReference type="FunFam" id="3.40.50.300:FF:000011">
    <property type="entry name" value="Putative ABC transporter ATP-binding component"/>
    <property type="match status" value="1"/>
</dbReference>
<keyword evidence="6 11" id="KW-0067">ATP-binding</keyword>
<dbReference type="InterPro" id="IPR003439">
    <property type="entry name" value="ABC_transporter-like_ATP-bd"/>
</dbReference>
<evidence type="ECO:0000256" key="8">
    <source>
        <dbReference type="ARBA" id="ARBA00023204"/>
    </source>
</evidence>
<dbReference type="HAMAP" id="MF_00848">
    <property type="entry name" value="Uup"/>
    <property type="match status" value="1"/>
</dbReference>
<dbReference type="InterPro" id="IPR027417">
    <property type="entry name" value="P-loop_NTPase"/>
</dbReference>
<dbReference type="AlphaFoldDB" id="A0A8G2FC74"/>
<evidence type="ECO:0000259" key="13">
    <source>
        <dbReference type="PROSITE" id="PS50893"/>
    </source>
</evidence>
<evidence type="ECO:0000256" key="7">
    <source>
        <dbReference type="ARBA" id="ARBA00023125"/>
    </source>
</evidence>
<keyword evidence="3 11" id="KW-0547">Nucleotide-binding</keyword>
<dbReference type="SUPFAM" id="SSF52540">
    <property type="entry name" value="P-loop containing nucleoside triphosphate hydrolases"/>
    <property type="match status" value="2"/>
</dbReference>
<evidence type="ECO:0000256" key="11">
    <source>
        <dbReference type="HAMAP-Rule" id="MF_00848"/>
    </source>
</evidence>
<dbReference type="Pfam" id="PF16326">
    <property type="entry name" value="ABC_tran_CTD"/>
    <property type="match status" value="1"/>
</dbReference>
<evidence type="ECO:0000256" key="5">
    <source>
        <dbReference type="ARBA" id="ARBA00022801"/>
    </source>
</evidence>
<evidence type="ECO:0000313" key="16">
    <source>
        <dbReference type="Proteomes" id="UP000184001"/>
    </source>
</evidence>
<evidence type="ECO:0000256" key="10">
    <source>
        <dbReference type="ARBA" id="ARBA00061478"/>
    </source>
</evidence>
<dbReference type="Pfam" id="PF12848">
    <property type="entry name" value="ABC_tran_Xtn"/>
    <property type="match status" value="1"/>
</dbReference>
<feature type="binding site" evidence="11">
    <location>
        <begin position="36"/>
        <end position="43"/>
    </location>
    <ligand>
        <name>ATP</name>
        <dbReference type="ChEBI" id="CHEBI:30616"/>
        <label>1</label>
    </ligand>
</feature>
<dbReference type="EC" id="3.6.1.-" evidence="11"/>
<dbReference type="GO" id="GO:0006281">
    <property type="term" value="P:DNA repair"/>
    <property type="evidence" value="ECO:0007669"/>
    <property type="project" value="UniProtKB-KW"/>
</dbReference>